<dbReference type="GO" id="GO:0071596">
    <property type="term" value="P:ubiquitin-dependent protein catabolic process via the N-end rule pathway"/>
    <property type="evidence" value="ECO:0007669"/>
    <property type="project" value="InterPro"/>
</dbReference>
<comment type="catalytic activity">
    <reaction evidence="4">
        <text>N-terminal L-aspartyl-[protein] + L-leucyl-tRNA(Leu) = N-terminal L-leucyl-L-aspartyl-[protein] + tRNA(Leu) + H(+)</text>
        <dbReference type="Rhea" id="RHEA:50420"/>
        <dbReference type="Rhea" id="RHEA-COMP:9613"/>
        <dbReference type="Rhea" id="RHEA-COMP:9622"/>
        <dbReference type="Rhea" id="RHEA-COMP:12669"/>
        <dbReference type="Rhea" id="RHEA-COMP:12674"/>
        <dbReference type="ChEBI" id="CHEBI:15378"/>
        <dbReference type="ChEBI" id="CHEBI:64720"/>
        <dbReference type="ChEBI" id="CHEBI:78442"/>
        <dbReference type="ChEBI" id="CHEBI:78494"/>
        <dbReference type="ChEBI" id="CHEBI:133042"/>
        <dbReference type="EC" id="2.3.2.29"/>
    </reaction>
</comment>
<comment type="similarity">
    <text evidence="4">Belongs to the R-transferase family. Bpt subfamily.</text>
</comment>
<keyword evidence="3 4" id="KW-0012">Acyltransferase</keyword>
<dbReference type="HAMAP" id="MF_00689">
    <property type="entry name" value="Bpt"/>
    <property type="match status" value="1"/>
</dbReference>
<dbReference type="InterPro" id="IPR030700">
    <property type="entry name" value="N-end_Aminoacyl_Trfase"/>
</dbReference>
<dbReference type="Pfam" id="PF04377">
    <property type="entry name" value="ATE_C"/>
    <property type="match status" value="1"/>
</dbReference>
<dbReference type="GO" id="GO:0008914">
    <property type="term" value="F:leucyl-tRNA--protein transferase activity"/>
    <property type="evidence" value="ECO:0007669"/>
    <property type="project" value="UniProtKB-UniRule"/>
</dbReference>
<dbReference type="InterPro" id="IPR017138">
    <property type="entry name" value="Asp_Glu_LeuTrfase"/>
</dbReference>
<dbReference type="GO" id="GO:0005737">
    <property type="term" value="C:cytoplasm"/>
    <property type="evidence" value="ECO:0007669"/>
    <property type="project" value="UniProtKB-SubCell"/>
</dbReference>
<evidence type="ECO:0000259" key="6">
    <source>
        <dbReference type="Pfam" id="PF04377"/>
    </source>
</evidence>
<evidence type="ECO:0000256" key="4">
    <source>
        <dbReference type="HAMAP-Rule" id="MF_00689"/>
    </source>
</evidence>
<dbReference type="KEGG" id="mpau:ZMTM_09920"/>
<evidence type="ECO:0000256" key="1">
    <source>
        <dbReference type="ARBA" id="ARBA00022490"/>
    </source>
</evidence>
<comment type="function">
    <text evidence="4">Functions in the N-end rule pathway of protein degradation where it conjugates Leu from its aminoacyl-tRNA to the N-termini of proteins containing an N-terminal aspartate or glutamate.</text>
</comment>
<sequence>MTLPNDAPLSKLQFYVTTPYACGYIESKLAQSLIASPQHLVDAKTYNGLIQLGFRRSGKFVYRPHCELCNACIPVRIPINDFIPKRSQRRAVKSHESLSVAIIPLEFSEEHFALYTAYQVARHSGNKDQESAEQYRNFLVQSNVESVMVEFRLGDQLKMVSVVDIVSDGISAVYTFYDASDAHASYGTYNVMWLIKWCKRLKLDYLYLGYWIKESPKMAYKQNFVPQEALIDGEWQLL</sequence>
<reference evidence="7" key="1">
    <citation type="journal article" date="2021" name="Arch. Microbiol.">
        <title>Methyloradius palustris gen. nov., sp. nov., a methanol-oxidizing bacterium isolated from snow.</title>
        <authorList>
            <person name="Miyadera T."/>
            <person name="Kojima H."/>
            <person name="Fukui M."/>
        </authorList>
    </citation>
    <scope>NUCLEOTIDE SEQUENCE</scope>
    <source>
        <strain evidence="7">Zm11</strain>
    </source>
</reference>
<dbReference type="GO" id="GO:0004057">
    <property type="term" value="F:arginyl-tRNA--protein transferase activity"/>
    <property type="evidence" value="ECO:0007669"/>
    <property type="project" value="InterPro"/>
</dbReference>
<dbReference type="SUPFAM" id="SSF55729">
    <property type="entry name" value="Acyl-CoA N-acyltransferases (Nat)"/>
    <property type="match status" value="1"/>
</dbReference>
<dbReference type="InterPro" id="IPR007471">
    <property type="entry name" value="N-end_Aminoacyl_Trfase_N"/>
</dbReference>
<comment type="catalytic activity">
    <reaction evidence="4">
        <text>N-terminal L-glutamyl-[protein] + L-leucyl-tRNA(Leu) = N-terminal L-leucyl-L-glutamyl-[protein] + tRNA(Leu) + H(+)</text>
        <dbReference type="Rhea" id="RHEA:50412"/>
        <dbReference type="Rhea" id="RHEA-COMP:9613"/>
        <dbReference type="Rhea" id="RHEA-COMP:9622"/>
        <dbReference type="Rhea" id="RHEA-COMP:12664"/>
        <dbReference type="Rhea" id="RHEA-COMP:12668"/>
        <dbReference type="ChEBI" id="CHEBI:15378"/>
        <dbReference type="ChEBI" id="CHEBI:64721"/>
        <dbReference type="ChEBI" id="CHEBI:78442"/>
        <dbReference type="ChEBI" id="CHEBI:78494"/>
        <dbReference type="ChEBI" id="CHEBI:133041"/>
        <dbReference type="EC" id="2.3.2.29"/>
    </reaction>
</comment>
<dbReference type="NCBIfam" id="NF002342">
    <property type="entry name" value="PRK01305.1-3"/>
    <property type="match status" value="1"/>
</dbReference>
<keyword evidence="1 4" id="KW-0963">Cytoplasm</keyword>
<comment type="subcellular location">
    <subcellularLocation>
        <location evidence="4">Cytoplasm</location>
    </subcellularLocation>
</comment>
<evidence type="ECO:0000313" key="7">
    <source>
        <dbReference type="EMBL" id="BCM24733.1"/>
    </source>
</evidence>
<evidence type="ECO:0000313" key="8">
    <source>
        <dbReference type="Proteomes" id="UP000826722"/>
    </source>
</evidence>
<keyword evidence="8" id="KW-1185">Reference proteome</keyword>
<dbReference type="PANTHER" id="PTHR21367">
    <property type="entry name" value="ARGININE-TRNA-PROTEIN TRANSFERASE 1"/>
    <property type="match status" value="1"/>
</dbReference>
<dbReference type="InterPro" id="IPR007472">
    <property type="entry name" value="N-end_Aminoacyl_Trfase_C"/>
</dbReference>
<dbReference type="PIRSF" id="PIRSF037208">
    <property type="entry name" value="ATE_pro_prd"/>
    <property type="match status" value="1"/>
</dbReference>
<dbReference type="EC" id="2.3.2.29" evidence="4"/>
<evidence type="ECO:0000259" key="5">
    <source>
        <dbReference type="Pfam" id="PF04376"/>
    </source>
</evidence>
<dbReference type="Proteomes" id="UP000826722">
    <property type="component" value="Chromosome"/>
</dbReference>
<name>A0A8D5K0G7_9PROT</name>
<dbReference type="PANTHER" id="PTHR21367:SF1">
    <property type="entry name" value="ARGINYL-TRNA--PROTEIN TRANSFERASE 1"/>
    <property type="match status" value="1"/>
</dbReference>
<dbReference type="Pfam" id="PF04376">
    <property type="entry name" value="ATE_N"/>
    <property type="match status" value="1"/>
</dbReference>
<dbReference type="RefSeq" id="WP_221765231.1">
    <property type="nucleotide sequence ID" value="NZ_AP024110.1"/>
</dbReference>
<accession>A0A8D5K0G7</accession>
<protein>
    <recommendedName>
        <fullName evidence="4">Aspartate/glutamate leucyltransferase</fullName>
        <ecNumber evidence="4">2.3.2.29</ecNumber>
    </recommendedName>
</protein>
<dbReference type="AlphaFoldDB" id="A0A8D5K0G7"/>
<dbReference type="NCBIfam" id="NF002346">
    <property type="entry name" value="PRK01305.2-3"/>
    <property type="match status" value="1"/>
</dbReference>
<dbReference type="InterPro" id="IPR016181">
    <property type="entry name" value="Acyl_CoA_acyltransferase"/>
</dbReference>
<organism evidence="7 8">
    <name type="scientific">Methyloradius palustris</name>
    <dbReference type="NCBI Taxonomy" id="2778876"/>
    <lineage>
        <taxon>Bacteria</taxon>
        <taxon>Pseudomonadati</taxon>
        <taxon>Pseudomonadota</taxon>
        <taxon>Betaproteobacteria</taxon>
        <taxon>Nitrosomonadales</taxon>
        <taxon>Methylophilaceae</taxon>
        <taxon>Methyloradius</taxon>
    </lineage>
</organism>
<dbReference type="EMBL" id="AP024110">
    <property type="protein sequence ID" value="BCM24733.1"/>
    <property type="molecule type" value="Genomic_DNA"/>
</dbReference>
<dbReference type="NCBIfam" id="NF002341">
    <property type="entry name" value="PRK01305.1-1"/>
    <property type="match status" value="1"/>
</dbReference>
<gene>
    <name evidence="7" type="primary">ate</name>
    <name evidence="4" type="synonym">bpt</name>
    <name evidence="7" type="ORF">ZMTM_09920</name>
</gene>
<proteinExistence type="inferred from homology"/>
<evidence type="ECO:0000256" key="3">
    <source>
        <dbReference type="ARBA" id="ARBA00023315"/>
    </source>
</evidence>
<feature type="domain" description="N-end aminoacyl transferase N-terminal" evidence="5">
    <location>
        <begin position="21"/>
        <end position="90"/>
    </location>
</feature>
<keyword evidence="2 4" id="KW-0808">Transferase</keyword>
<evidence type="ECO:0000256" key="2">
    <source>
        <dbReference type="ARBA" id="ARBA00022679"/>
    </source>
</evidence>
<feature type="domain" description="N-end rule aminoacyl transferase C-terminal" evidence="6">
    <location>
        <begin position="110"/>
        <end position="230"/>
    </location>
</feature>